<comment type="caution">
    <text evidence="2">The sequence shown here is derived from an EMBL/GenBank/DDBJ whole genome shotgun (WGS) entry which is preliminary data.</text>
</comment>
<dbReference type="Pfam" id="PF13539">
    <property type="entry name" value="Peptidase_M15_4"/>
    <property type="match status" value="1"/>
</dbReference>
<protein>
    <submittedName>
        <fullName evidence="2">M15 family metallopeptidase</fullName>
    </submittedName>
</protein>
<dbReference type="RefSeq" id="WP_033882978.1">
    <property type="nucleotide sequence ID" value="NZ_BDLJ01000052.1"/>
</dbReference>
<evidence type="ECO:0000313" key="2">
    <source>
        <dbReference type="EMBL" id="EFJ6482040.1"/>
    </source>
</evidence>
<dbReference type="EMBL" id="AATCLQ010000014">
    <property type="protein sequence ID" value="EFJ6482040.1"/>
    <property type="molecule type" value="Genomic_DNA"/>
</dbReference>
<proteinExistence type="predicted"/>
<dbReference type="GO" id="GO:0008233">
    <property type="term" value="F:peptidase activity"/>
    <property type="evidence" value="ECO:0007669"/>
    <property type="project" value="InterPro"/>
</dbReference>
<gene>
    <name evidence="2" type="ORF">A2J79_002406</name>
</gene>
<dbReference type="InterPro" id="IPR039561">
    <property type="entry name" value="Peptidase_M15C"/>
</dbReference>
<dbReference type="InterPro" id="IPR009045">
    <property type="entry name" value="Zn_M74/Hedgehog-like"/>
</dbReference>
<accession>A0AAN3HAI5</accession>
<dbReference type="AlphaFoldDB" id="A0AAN3HAI5"/>
<organism evidence="2 3">
    <name type="scientific">Escherichia coli</name>
    <dbReference type="NCBI Taxonomy" id="562"/>
    <lineage>
        <taxon>Bacteria</taxon>
        <taxon>Pseudomonadati</taxon>
        <taxon>Pseudomonadota</taxon>
        <taxon>Gammaproteobacteria</taxon>
        <taxon>Enterobacterales</taxon>
        <taxon>Enterobacteriaceae</taxon>
        <taxon>Escherichia</taxon>
    </lineage>
</organism>
<dbReference type="Gene3D" id="3.30.1380.10">
    <property type="match status" value="1"/>
</dbReference>
<feature type="domain" description="Peptidase M15C" evidence="1">
    <location>
        <begin position="51"/>
        <end position="105"/>
    </location>
</feature>
<evidence type="ECO:0000259" key="1">
    <source>
        <dbReference type="Pfam" id="PF13539"/>
    </source>
</evidence>
<dbReference type="Proteomes" id="UP000711811">
    <property type="component" value="Unassembled WGS sequence"/>
</dbReference>
<name>A0AAN3HAI5_ECOLX</name>
<reference evidence="2" key="1">
    <citation type="submission" date="2020-02" db="EMBL/GenBank/DDBJ databases">
        <authorList>
            <person name="Ashton P.M."/>
            <person name="Dallman T."/>
            <person name="Nair S."/>
            <person name="De Pinna E."/>
            <person name="Peters T."/>
            <person name="Grant K."/>
        </authorList>
    </citation>
    <scope>NUCLEOTIDE SEQUENCE</scope>
    <source>
        <strain evidence="2">93335</strain>
    </source>
</reference>
<sequence>MKLSEKQQLFAVMIADLIHWAQEHGYRLTFGEAYRTPEQAALNAKSGKGIRNSLHTLRLAVDFNLFINGEYQADTDAYRPLGEYWESIGGTWGGRFSRADGNHFSLEHNGVK</sequence>
<evidence type="ECO:0000313" key="3">
    <source>
        <dbReference type="Proteomes" id="UP000711811"/>
    </source>
</evidence>
<dbReference type="SUPFAM" id="SSF55166">
    <property type="entry name" value="Hedgehog/DD-peptidase"/>
    <property type="match status" value="1"/>
</dbReference>